<dbReference type="Proteomes" id="UP001202674">
    <property type="component" value="Unassembled WGS sequence"/>
</dbReference>
<feature type="domain" description="Beta-lactamase-related" evidence="3">
    <location>
        <begin position="50"/>
        <end position="367"/>
    </location>
</feature>
<keyword evidence="2" id="KW-0472">Membrane</keyword>
<dbReference type="InterPro" id="IPR012338">
    <property type="entry name" value="Beta-lactam/transpept-like"/>
</dbReference>
<feature type="transmembrane region" description="Helical" evidence="2">
    <location>
        <begin position="615"/>
        <end position="634"/>
    </location>
</feature>
<sequence length="639" mass="67781">MLTGVGGVTAGITLSGTVAGIARPRSADDAGQQQRDSAAAEGDDHQREIASIVEDLLEDADVPGAAVAVVVDDEVVLSEGYGLADSETGLPAEPTTPFRIASVSKPVVCTAIAELIARGNLDPETPVQEYIDNGLVNWDEPVTLANLAAHTGGFEATNHNMWFPSPEDVGPLPEHLDPMPAQVRSPGTLGSYSNHGIALAGQSLAEAAGDPFAEAMAAVLFEPAGMETSSFAQPLPSAIDEVHATGEGGIGAAGRFGGLGISPAGAMSASATDMARFMLLHLNEGRLDGEQVLDPAAIDHSHQQWFTHHEAISGMAFGFAESRHGDTRVLRHDGASPASGFTSELRLAPEHDIGVFTAYNDNGLELDLADTVVEALLPDPSHESPNPSDPHRAEELPGSYRSIRHGTQAHDSLFTTTLNAPSIDVALADDGALLVDDGGGATRWVEIEPLVFEREDGSDRLAFGEDDDGELSQLFLGGTPSAFVETSWYQSTTLHGGALIGSLFGLGWAYNEYKPDRNREESRREWLASTRSDPDRLSSLMAHLGSGTFLAFLLLLLGYMTVGQTQYLVGYLTDPSSAFLLAYALPVIGVATTVGTVALALYTLLTRCWSPRRQLLYTLTALVLLGTATFLWYWNLLLL</sequence>
<keyword evidence="2" id="KW-0812">Transmembrane</keyword>
<feature type="transmembrane region" description="Helical" evidence="2">
    <location>
        <begin position="580"/>
        <end position="603"/>
    </location>
</feature>
<evidence type="ECO:0000256" key="1">
    <source>
        <dbReference type="SAM" id="MobiDB-lite"/>
    </source>
</evidence>
<dbReference type="InterPro" id="IPR050491">
    <property type="entry name" value="AmpC-like"/>
</dbReference>
<name>A0AAE3FV77_9EURY</name>
<dbReference type="AlphaFoldDB" id="A0AAE3FV77"/>
<feature type="region of interest" description="Disordered" evidence="1">
    <location>
        <begin position="377"/>
        <end position="396"/>
    </location>
</feature>
<dbReference type="RefSeq" id="WP_008164896.1">
    <property type="nucleotide sequence ID" value="NZ_JAKRVY010000015.1"/>
</dbReference>
<dbReference type="PANTHER" id="PTHR46825:SF9">
    <property type="entry name" value="BETA-LACTAMASE-RELATED DOMAIN-CONTAINING PROTEIN"/>
    <property type="match status" value="1"/>
</dbReference>
<gene>
    <name evidence="4" type="ORF">AArcSt11_16185</name>
</gene>
<evidence type="ECO:0000256" key="2">
    <source>
        <dbReference type="SAM" id="Phobius"/>
    </source>
</evidence>
<dbReference type="Gene3D" id="3.40.710.10">
    <property type="entry name" value="DD-peptidase/beta-lactamase superfamily"/>
    <property type="match status" value="1"/>
</dbReference>
<keyword evidence="5" id="KW-1185">Reference proteome</keyword>
<accession>A0AAE3FV77</accession>
<feature type="region of interest" description="Disordered" evidence="1">
    <location>
        <begin position="24"/>
        <end position="45"/>
    </location>
</feature>
<reference evidence="4 5" key="1">
    <citation type="journal article" date="2022" name="Syst. Appl. Microbiol.">
        <title>Natronocalculus amylovorans gen. nov., sp. nov., and Natranaeroarchaeum aerophilus sp. nov., dominant culturable amylolytic natronoarchaea from hypersaline soda lakes in southwestern Siberia.</title>
        <authorList>
            <person name="Sorokin D.Y."/>
            <person name="Elcheninov A.G."/>
            <person name="Khizhniak T.V."/>
            <person name="Koenen M."/>
            <person name="Bale N.J."/>
            <person name="Damste J.S.S."/>
            <person name="Kublanov I.V."/>
        </authorList>
    </citation>
    <scope>NUCLEOTIDE SEQUENCE [LARGE SCALE GENOMIC DNA]</scope>
    <source>
        <strain evidence="4 5">AArc-St1-1</strain>
    </source>
</reference>
<dbReference type="EMBL" id="JAKRVY010000015">
    <property type="protein sequence ID" value="MCL9815194.1"/>
    <property type="molecule type" value="Genomic_DNA"/>
</dbReference>
<keyword evidence="2" id="KW-1133">Transmembrane helix</keyword>
<dbReference type="InterPro" id="IPR001466">
    <property type="entry name" value="Beta-lactam-related"/>
</dbReference>
<evidence type="ECO:0000313" key="5">
    <source>
        <dbReference type="Proteomes" id="UP001202674"/>
    </source>
</evidence>
<dbReference type="SUPFAM" id="SSF56601">
    <property type="entry name" value="beta-lactamase/transpeptidase-like"/>
    <property type="match status" value="1"/>
</dbReference>
<comment type="caution">
    <text evidence="4">The sequence shown here is derived from an EMBL/GenBank/DDBJ whole genome shotgun (WGS) entry which is preliminary data.</text>
</comment>
<evidence type="ECO:0000259" key="3">
    <source>
        <dbReference type="Pfam" id="PF00144"/>
    </source>
</evidence>
<protein>
    <submittedName>
        <fullName evidence="4">Beta-lactamase family protein</fullName>
    </submittedName>
</protein>
<feature type="transmembrane region" description="Helical" evidence="2">
    <location>
        <begin position="488"/>
        <end position="510"/>
    </location>
</feature>
<dbReference type="Pfam" id="PF00144">
    <property type="entry name" value="Beta-lactamase"/>
    <property type="match status" value="1"/>
</dbReference>
<feature type="transmembrane region" description="Helical" evidence="2">
    <location>
        <begin position="540"/>
        <end position="560"/>
    </location>
</feature>
<evidence type="ECO:0000313" key="4">
    <source>
        <dbReference type="EMBL" id="MCL9815194.1"/>
    </source>
</evidence>
<proteinExistence type="predicted"/>
<dbReference type="PANTHER" id="PTHR46825">
    <property type="entry name" value="D-ALANYL-D-ALANINE-CARBOXYPEPTIDASE/ENDOPEPTIDASE AMPH"/>
    <property type="match status" value="1"/>
</dbReference>
<organism evidence="4 5">
    <name type="scientific">Natranaeroarchaeum aerophilus</name>
    <dbReference type="NCBI Taxonomy" id="2917711"/>
    <lineage>
        <taxon>Archaea</taxon>
        <taxon>Methanobacteriati</taxon>
        <taxon>Methanobacteriota</taxon>
        <taxon>Stenosarchaea group</taxon>
        <taxon>Halobacteria</taxon>
        <taxon>Halobacteriales</taxon>
        <taxon>Natronoarchaeaceae</taxon>
        <taxon>Natranaeroarchaeum</taxon>
    </lineage>
</organism>